<evidence type="ECO:0000313" key="2">
    <source>
        <dbReference type="Proteomes" id="UP000028828"/>
    </source>
</evidence>
<comment type="caution">
    <text evidence="1">The sequence shown here is derived from an EMBL/GenBank/DDBJ whole genome shotgun (WGS) entry which is preliminary data.</text>
</comment>
<evidence type="ECO:0000313" key="1">
    <source>
        <dbReference type="EMBL" id="KFG28697.1"/>
    </source>
</evidence>
<dbReference type="Proteomes" id="UP000028828">
    <property type="component" value="Unassembled WGS sequence"/>
</dbReference>
<name>A0A086J979_TOXGO</name>
<protein>
    <submittedName>
        <fullName evidence="1">Uncharacterized protein</fullName>
    </submittedName>
</protein>
<accession>A0A086J979</accession>
<dbReference type="EMBL" id="AEYI02002313">
    <property type="protein sequence ID" value="KFG28697.1"/>
    <property type="molecule type" value="Genomic_DNA"/>
</dbReference>
<dbReference type="VEuPathDB" id="ToxoDB:TGP89_308075"/>
<gene>
    <name evidence="1" type="ORF">TGP89_308075</name>
</gene>
<proteinExistence type="predicted"/>
<reference evidence="1 2" key="1">
    <citation type="submission" date="2014-03" db="EMBL/GenBank/DDBJ databases">
        <authorList>
            <person name="Sibley D."/>
            <person name="Venepally P."/>
            <person name="Karamycheva S."/>
            <person name="Hadjithomas M."/>
            <person name="Khan A."/>
            <person name="Brunk B."/>
            <person name="Roos D."/>
            <person name="Caler E."/>
            <person name="Lorenzi H."/>
        </authorList>
    </citation>
    <scope>NUCLEOTIDE SEQUENCE [LARGE SCALE GENOMIC DNA]</scope>
    <source>
        <strain evidence="2">p89</strain>
    </source>
</reference>
<dbReference type="AlphaFoldDB" id="A0A086J979"/>
<sequence>MWVDGIHLSLLAVGMPTPVRFRSICSSPHSCCFVENSEQREIQSLFSGHQLLLLGSCFCDAAESTVAGRRSYQRHTTRPGWVTGAVQQTSNGWRLDVSRQQMPQWKRGHIRGRP</sequence>
<organism evidence="1 2">
    <name type="scientific">Toxoplasma gondii p89</name>
    <dbReference type="NCBI Taxonomy" id="943119"/>
    <lineage>
        <taxon>Eukaryota</taxon>
        <taxon>Sar</taxon>
        <taxon>Alveolata</taxon>
        <taxon>Apicomplexa</taxon>
        <taxon>Conoidasida</taxon>
        <taxon>Coccidia</taxon>
        <taxon>Eucoccidiorida</taxon>
        <taxon>Eimeriorina</taxon>
        <taxon>Sarcocystidae</taxon>
        <taxon>Toxoplasma</taxon>
    </lineage>
</organism>